<dbReference type="Pfam" id="PF13424">
    <property type="entry name" value="TPR_12"/>
    <property type="match status" value="1"/>
</dbReference>
<dbReference type="PANTHER" id="PTHR47691">
    <property type="entry name" value="REGULATOR-RELATED"/>
    <property type="match status" value="1"/>
</dbReference>
<proteinExistence type="predicted"/>
<comment type="caution">
    <text evidence="1">The sequence shown here is derived from an EMBL/GenBank/DDBJ whole genome shotgun (WGS) entry which is preliminary data.</text>
</comment>
<dbReference type="InterPro" id="IPR011990">
    <property type="entry name" value="TPR-like_helical_dom_sf"/>
</dbReference>
<protein>
    <submittedName>
        <fullName evidence="1">Tetratricopeptide repeat protein</fullName>
    </submittedName>
</protein>
<reference evidence="1 2" key="1">
    <citation type="submission" date="2018-08" db="EMBL/GenBank/DDBJ databases">
        <title>Sequencing the genomes of 1000 actinobacteria strains.</title>
        <authorList>
            <person name="Klenk H.-P."/>
        </authorList>
    </citation>
    <scope>NUCLEOTIDE SEQUENCE [LARGE SCALE GENOMIC DNA]</scope>
    <source>
        <strain evidence="1 2">DSM 44099</strain>
    </source>
</reference>
<dbReference type="Gene3D" id="1.25.40.10">
    <property type="entry name" value="Tetratricopeptide repeat domain"/>
    <property type="match status" value="2"/>
</dbReference>
<dbReference type="SUPFAM" id="SSF48452">
    <property type="entry name" value="TPR-like"/>
    <property type="match status" value="2"/>
</dbReference>
<evidence type="ECO:0000313" key="2">
    <source>
        <dbReference type="Proteomes" id="UP000256913"/>
    </source>
</evidence>
<evidence type="ECO:0000313" key="1">
    <source>
        <dbReference type="EMBL" id="REF99451.1"/>
    </source>
</evidence>
<keyword evidence="2" id="KW-1185">Reference proteome</keyword>
<sequence length="567" mass="60797">MIVRLCGRLPLAVRIAGARLAARPQWSLDHLVRVLTDERQRLNGLVTGDLGVRASIASSYRALGGEVARLFRLLGTLDVPDFAGWVAAAVLDSSLDDGVAALEALVDAHLLAVTPATAPGQYRYRFHDLVRLYARERAEAEELPEERITSVSRALGAWLGMAEVMSDQTPGPCYAPIRGAAARLRVDPADVSDVDPVAWFDAECAALMRAVSQACALGLDELAYELAGCLERYFDLRGMYAEWSETNSRVLRLCEDTGNLRGQATMLRGLIEVRTWNNPEQDADAMAALLADATRLRDTFAAVGEERGVADALVLCSWAHTAKGGYDQARAAGTESLRLATSTGHLGGQARALVALALAAAETGQIAEAVGKLDQALVASRELGNPRHEATVLQFLGIAHCQIGNTDVSQRLLDAALAISRGCGDRYAEVLTMLALARLDLRRGDPSARAAAEAALAWGRHYNMRHHVADALSILGEISVAEGRPASAVPYLVESVAMWRKRGWLSFLASALVSLGLAFASSDQQAARAALTEAREIYTQLGDHPTALAVTRHVTGLRRARRTGTDG</sequence>
<dbReference type="AlphaFoldDB" id="A0A3D9ZQB3"/>
<dbReference type="PANTHER" id="PTHR47691:SF3">
    <property type="entry name" value="HTH-TYPE TRANSCRIPTIONAL REGULATOR RV0890C-RELATED"/>
    <property type="match status" value="1"/>
</dbReference>
<dbReference type="Proteomes" id="UP000256913">
    <property type="component" value="Unassembled WGS sequence"/>
</dbReference>
<dbReference type="EMBL" id="QUMQ01000001">
    <property type="protein sequence ID" value="REF99451.1"/>
    <property type="molecule type" value="Genomic_DNA"/>
</dbReference>
<organism evidence="1 2">
    <name type="scientific">Asanoa ferruginea</name>
    <dbReference type="NCBI Taxonomy" id="53367"/>
    <lineage>
        <taxon>Bacteria</taxon>
        <taxon>Bacillati</taxon>
        <taxon>Actinomycetota</taxon>
        <taxon>Actinomycetes</taxon>
        <taxon>Micromonosporales</taxon>
        <taxon>Micromonosporaceae</taxon>
        <taxon>Asanoa</taxon>
    </lineage>
</organism>
<accession>A0A3D9ZQB3</accession>
<name>A0A3D9ZQB3_9ACTN</name>
<gene>
    <name evidence="1" type="ORF">DFJ67_5487</name>
</gene>